<feature type="compositionally biased region" description="Polar residues" evidence="1">
    <location>
        <begin position="370"/>
        <end position="410"/>
    </location>
</feature>
<feature type="compositionally biased region" description="Low complexity" evidence="1">
    <location>
        <begin position="71"/>
        <end position="90"/>
    </location>
</feature>
<feature type="compositionally biased region" description="Basic and acidic residues" evidence="1">
    <location>
        <begin position="572"/>
        <end position="585"/>
    </location>
</feature>
<dbReference type="EMBL" id="LWDF02000176">
    <property type="protein sequence ID" value="KAE8254887.1"/>
    <property type="molecule type" value="Genomic_DNA"/>
</dbReference>
<feature type="region of interest" description="Disordered" evidence="1">
    <location>
        <begin position="628"/>
        <end position="680"/>
    </location>
</feature>
<feature type="compositionally biased region" description="Pro residues" evidence="1">
    <location>
        <begin position="638"/>
        <end position="649"/>
    </location>
</feature>
<evidence type="ECO:0000313" key="3">
    <source>
        <dbReference type="Proteomes" id="UP000077521"/>
    </source>
</evidence>
<feature type="compositionally biased region" description="Basic and acidic residues" evidence="1">
    <location>
        <begin position="229"/>
        <end position="247"/>
    </location>
</feature>
<feature type="region of interest" description="Disordered" evidence="1">
    <location>
        <begin position="560"/>
        <end position="586"/>
    </location>
</feature>
<feature type="compositionally biased region" description="Basic and acidic residues" evidence="1">
    <location>
        <begin position="319"/>
        <end position="331"/>
    </location>
</feature>
<sequence>MSKAESPTRRHHLRRLADMSGSTRDIPDPSVTILTRARRRAMESSSEDDHSGDSFDNLTTPQTAYSKIMASRRTPSAESSSSASPDPIDSLCNSPTKRTMTTDRSSPIKSSNPFSNNSALRSRNTTSTSTSPTRPSEAIAARLAAARPTSSRTSAFSAADQPSDHDRGRRTIETTRSTSSRVSRSPTKVATSSETKVDAPSRRKSIRSRATATPTSDENDNPFAPSRTSMRDAEAKNDTDHISERTVRLTRRRSVRGLEPAEGVSSEREDQPTVTPASARISAALARRRQEPTEMVPVKAVEVPLQHTSTPSAEDDAAEQERKEKERQERLARRRSLYSYLPPKRTEAEADAQEVDALLKAGPENPKTPPKTSTFSFPASEASLSRTSNPFVRSRPKTSSGANTTSNVEENINEVKGSFQRMSLDDEKAHMDISPVRSSRPPVTTPGLNARKDRPHSSSLAAAVATLARGGRVPLRACTILVDVRDMDGEDVSAPWIEKLRDVGARVYSRWPGEKTVLTHVVWKSGRPSTLNTLRALEKEVERKLEEGAGVSVLTPGVLSSTGSGLTRRRSLKDVGGETRTKAEDQTENLNMPLIVGVGWAQACVTERRHVDEEPYLVEIGKEALFNRRRRSSMAPKSAPPSPPTPERPTPSHSRGRKSLASSSLRSEIEKARRQGLQYAPVVSSPLRKRCLLTYT</sequence>
<reference evidence="2" key="2">
    <citation type="journal article" date="2019" name="IMA Fungus">
        <title>Genome sequencing and comparison of five Tilletia species to identify candidate genes for the detection of regulated species infecting wheat.</title>
        <authorList>
            <person name="Nguyen H.D.T."/>
            <person name="Sultana T."/>
            <person name="Kesanakurti P."/>
            <person name="Hambleton S."/>
        </authorList>
    </citation>
    <scope>NUCLEOTIDE SEQUENCE</scope>
    <source>
        <strain evidence="2">DAOMC 236416</strain>
    </source>
</reference>
<organism evidence="2 3">
    <name type="scientific">Tilletia indica</name>
    <dbReference type="NCBI Taxonomy" id="43049"/>
    <lineage>
        <taxon>Eukaryota</taxon>
        <taxon>Fungi</taxon>
        <taxon>Dikarya</taxon>
        <taxon>Basidiomycota</taxon>
        <taxon>Ustilaginomycotina</taxon>
        <taxon>Exobasidiomycetes</taxon>
        <taxon>Tilletiales</taxon>
        <taxon>Tilletiaceae</taxon>
        <taxon>Tilletia</taxon>
    </lineage>
</organism>
<feature type="compositionally biased region" description="Basic and acidic residues" evidence="1">
    <location>
        <begin position="162"/>
        <end position="173"/>
    </location>
</feature>
<dbReference type="AlphaFoldDB" id="A0A177TK10"/>
<dbReference type="Proteomes" id="UP000077521">
    <property type="component" value="Unassembled WGS sequence"/>
</dbReference>
<evidence type="ECO:0000256" key="1">
    <source>
        <dbReference type="SAM" id="MobiDB-lite"/>
    </source>
</evidence>
<reference evidence="2" key="1">
    <citation type="submission" date="2016-04" db="EMBL/GenBank/DDBJ databases">
        <authorList>
            <person name="Nguyen H.D."/>
            <person name="Samba Siva P."/>
            <person name="Cullis J."/>
            <person name="Levesque C.A."/>
            <person name="Hambleton S."/>
        </authorList>
    </citation>
    <scope>NUCLEOTIDE SEQUENCE</scope>
    <source>
        <strain evidence="2">DAOMC 236416</strain>
    </source>
</reference>
<keyword evidence="3" id="KW-1185">Reference proteome</keyword>
<feature type="compositionally biased region" description="Low complexity" evidence="1">
    <location>
        <begin position="115"/>
        <end position="159"/>
    </location>
</feature>
<dbReference type="InterPro" id="IPR036420">
    <property type="entry name" value="BRCT_dom_sf"/>
</dbReference>
<feature type="region of interest" description="Disordered" evidence="1">
    <location>
        <begin position="433"/>
        <end position="457"/>
    </location>
</feature>
<gene>
    <name evidence="2" type="ORF">A4X13_0g3234</name>
</gene>
<evidence type="ECO:0000313" key="2">
    <source>
        <dbReference type="EMBL" id="KAE8254887.1"/>
    </source>
</evidence>
<comment type="caution">
    <text evidence="2">The sequence shown here is derived from an EMBL/GenBank/DDBJ whole genome shotgun (WGS) entry which is preliminary data.</text>
</comment>
<protein>
    <recommendedName>
        <fullName evidence="4">BRCT domain-containing protein</fullName>
    </recommendedName>
</protein>
<feature type="region of interest" description="Disordered" evidence="1">
    <location>
        <begin position="1"/>
        <end position="411"/>
    </location>
</feature>
<evidence type="ECO:0008006" key="4">
    <source>
        <dbReference type="Google" id="ProtNLM"/>
    </source>
</evidence>
<name>A0A177TK10_9BASI</name>
<accession>A0A177TK10</accession>
<feature type="compositionally biased region" description="Low complexity" evidence="1">
    <location>
        <begin position="174"/>
        <end position="187"/>
    </location>
</feature>
<proteinExistence type="predicted"/>
<feature type="compositionally biased region" description="Polar residues" evidence="1">
    <location>
        <begin position="91"/>
        <end position="114"/>
    </location>
</feature>
<dbReference type="Gene3D" id="3.40.50.10190">
    <property type="entry name" value="BRCT domain"/>
    <property type="match status" value="1"/>
</dbReference>